<gene>
    <name evidence="1" type="ORF">MPL1_12045</name>
</gene>
<evidence type="ECO:0000313" key="1">
    <source>
        <dbReference type="EMBL" id="EMR12126.1"/>
    </source>
</evidence>
<dbReference type="Proteomes" id="UP000012019">
    <property type="component" value="Unassembled WGS sequence"/>
</dbReference>
<dbReference type="EMBL" id="APHR01000071">
    <property type="protein sequence ID" value="EMR12126.1"/>
    <property type="molecule type" value="Genomic_DNA"/>
</dbReference>
<sequence length="63" mass="7616">MTQYLTIDMRFRPSVHPHYRMDIIRHTLIAIAFLQKNQLFIDFNLYALYSDNSLKSDFLFIAF</sequence>
<proteinExistence type="predicted"/>
<comment type="caution">
    <text evidence="1">The sequence shown here is derived from an EMBL/GenBank/DDBJ whole genome shotgun (WGS) entry which is preliminary data.</text>
</comment>
<organism evidence="1 2">
    <name type="scientific">Methylophaga lonarensis MPL</name>
    <dbReference type="NCBI Taxonomy" id="1286106"/>
    <lineage>
        <taxon>Bacteria</taxon>
        <taxon>Pseudomonadati</taxon>
        <taxon>Pseudomonadota</taxon>
        <taxon>Gammaproteobacteria</taxon>
        <taxon>Thiotrichales</taxon>
        <taxon>Piscirickettsiaceae</taxon>
        <taxon>Methylophaga</taxon>
    </lineage>
</organism>
<dbReference type="STRING" id="1286106.MPL1_12045"/>
<evidence type="ECO:0000313" key="2">
    <source>
        <dbReference type="Proteomes" id="UP000012019"/>
    </source>
</evidence>
<dbReference type="AlphaFoldDB" id="M7NY33"/>
<keyword evidence="2" id="KW-1185">Reference proteome</keyword>
<protein>
    <submittedName>
        <fullName evidence="1">Uncharacterized protein</fullName>
    </submittedName>
</protein>
<name>M7NY33_9GAMM</name>
<reference evidence="1 2" key="1">
    <citation type="journal article" date="2013" name="Genome Announc.">
        <title>Draft Genome Sequence of Methylophaga lonarensis MPLT, a Haloalkaliphilic (Non-Methane-Utilizing) Methylotroph.</title>
        <authorList>
            <person name="Shetty S.A."/>
            <person name="Marathe N.P."/>
            <person name="Munot H."/>
            <person name="Antony C.P."/>
            <person name="Dhotre D.P."/>
            <person name="Murrell J.C."/>
            <person name="Shouche Y.S."/>
        </authorList>
    </citation>
    <scope>NUCLEOTIDE SEQUENCE [LARGE SCALE GENOMIC DNA]</scope>
    <source>
        <strain evidence="1 2">MPL</strain>
    </source>
</reference>
<accession>M7NY33</accession>
<dbReference type="PATRIC" id="fig|1286106.3.peg.2414"/>